<dbReference type="EMBL" id="LYOR01000006">
    <property type="protein sequence ID" value="OFV65866.1"/>
    <property type="molecule type" value="Genomic_DNA"/>
</dbReference>
<protein>
    <submittedName>
        <fullName evidence="1">Uncharacterized protein</fullName>
    </submittedName>
</protein>
<proteinExistence type="predicted"/>
<organism evidence="1 2">
    <name type="scientific">Candidatus Syntropharchaeum butanivorans</name>
    <dbReference type="NCBI Taxonomy" id="1839936"/>
    <lineage>
        <taxon>Archaea</taxon>
        <taxon>Methanobacteriati</taxon>
        <taxon>Methanobacteriota</taxon>
        <taxon>Stenosarchaea group</taxon>
        <taxon>Methanomicrobia</taxon>
        <taxon>Methanosarcinales</taxon>
        <taxon>ANME-2 cluster</taxon>
        <taxon>Candidatus Syntropharchaeum</taxon>
    </lineage>
</organism>
<dbReference type="Proteomes" id="UP000185779">
    <property type="component" value="Unassembled WGS sequence"/>
</dbReference>
<keyword evidence="2" id="KW-1185">Reference proteome</keyword>
<dbReference type="AlphaFoldDB" id="A0A1F2P5B9"/>
<reference evidence="1" key="1">
    <citation type="submission" date="2016-05" db="EMBL/GenBank/DDBJ databases">
        <title>Microbial consortia oxidize butane by reversing methanogenesis.</title>
        <authorList>
            <person name="Laso-Perez R."/>
            <person name="Richter M."/>
            <person name="Wegener G."/>
            <person name="Musat F."/>
        </authorList>
    </citation>
    <scope>NUCLEOTIDE SEQUENCE [LARGE SCALE GENOMIC DNA]</scope>
    <source>
        <strain evidence="1">BOX1</strain>
    </source>
</reference>
<comment type="caution">
    <text evidence="1">The sequence shown here is derived from an EMBL/GenBank/DDBJ whole genome shotgun (WGS) entry which is preliminary data.</text>
</comment>
<accession>A0A1F2P5B9</accession>
<evidence type="ECO:0000313" key="2">
    <source>
        <dbReference type="Proteomes" id="UP000185779"/>
    </source>
</evidence>
<evidence type="ECO:0000313" key="1">
    <source>
        <dbReference type="EMBL" id="OFV65866.1"/>
    </source>
</evidence>
<sequence length="180" mass="20987">MEEDEGWIRDVLLDAWDVVVDGVASERKQMLQPPRGGEGKWKIESRTKIKSLTEGLSEFEDAGDAVLHFVKYAEYYLPRSDLNSTLEKILEKVSRIRDRTRDDPEQMRRQIEYLIGYIAWSLDGFVNILNNCGDDEKAIRENLDRMLETELSLAGAENKKERIVEGLINWWKNPDDRRGR</sequence>
<dbReference type="STRING" id="1839936.SBU_001275"/>
<name>A0A1F2P5B9_9EURY</name>
<gene>
    <name evidence="1" type="ORF">SBU_001275</name>
</gene>